<dbReference type="PROSITE" id="PS50983">
    <property type="entry name" value="FE_B12_PBP"/>
    <property type="match status" value="1"/>
</dbReference>
<sequence length="386" mass="43709">MKKSFLLSANIVTLSVLLLSACSGGSRTSSHSETPVDTVKFSYAENIRILKFKDYTKVELRNPWDTLKTLHTYILTDRDKDKNRDNANTGNLPEGTVVRTPLTSAIVYSSVHNSLLAETGAIESIAGVCDIQYIKHPQIKAMYKKGSIADCGSSMSPDIEKIIDLNADAVLLSPFENSGGYGRIESIGIPIIECADYMETSPLGRAEWMKFYGLLTGKEEKADSLFRKIEQEYLTLKQKTKDVPRRPTVITELKYSSAWYVPGGRSTMARMIDDAGADYIFSYTKESGSVPMSFETVLDKGQKADFWLIKYNQKQDKTYSELKNDYSPYTNFDAWKNKRIFGCNTSYANFYEETPFHPEALLRDLIIIFHPEIMKNEKTRYFTGLK</sequence>
<dbReference type="InterPro" id="IPR002491">
    <property type="entry name" value="ABC_transptr_periplasmic_BD"/>
</dbReference>
<gene>
    <name evidence="3" type="ORF">H9777_13790</name>
</gene>
<dbReference type="Pfam" id="PF01497">
    <property type="entry name" value="Peripla_BP_2"/>
    <property type="match status" value="1"/>
</dbReference>
<accession>A0A948TE96</accession>
<evidence type="ECO:0000313" key="4">
    <source>
        <dbReference type="Proteomes" id="UP000783796"/>
    </source>
</evidence>
<dbReference type="GO" id="GO:0071281">
    <property type="term" value="P:cellular response to iron ion"/>
    <property type="evidence" value="ECO:0007669"/>
    <property type="project" value="TreeGrafter"/>
</dbReference>
<feature type="signal peptide" evidence="1">
    <location>
        <begin position="1"/>
        <end position="21"/>
    </location>
</feature>
<dbReference type="AlphaFoldDB" id="A0A948TE96"/>
<organism evidence="3 4">
    <name type="scientific">Candidatus Phocaeicola faecigallinarum</name>
    <dbReference type="NCBI Taxonomy" id="2838732"/>
    <lineage>
        <taxon>Bacteria</taxon>
        <taxon>Pseudomonadati</taxon>
        <taxon>Bacteroidota</taxon>
        <taxon>Bacteroidia</taxon>
        <taxon>Bacteroidales</taxon>
        <taxon>Bacteroidaceae</taxon>
        <taxon>Phocaeicola</taxon>
    </lineage>
</organism>
<keyword evidence="1" id="KW-0732">Signal</keyword>
<dbReference type="Proteomes" id="UP000783796">
    <property type="component" value="Unassembled WGS sequence"/>
</dbReference>
<dbReference type="EMBL" id="JAHLFW010000111">
    <property type="protein sequence ID" value="MBU3839349.1"/>
    <property type="molecule type" value="Genomic_DNA"/>
</dbReference>
<reference evidence="3" key="1">
    <citation type="journal article" date="2021" name="PeerJ">
        <title>Extensive microbial diversity within the chicken gut microbiome revealed by metagenomics and culture.</title>
        <authorList>
            <person name="Gilroy R."/>
            <person name="Ravi A."/>
            <person name="Getino M."/>
            <person name="Pursley I."/>
            <person name="Horton D.L."/>
            <person name="Alikhan N.F."/>
            <person name="Baker D."/>
            <person name="Gharbi K."/>
            <person name="Hall N."/>
            <person name="Watson M."/>
            <person name="Adriaenssens E.M."/>
            <person name="Foster-Nyarko E."/>
            <person name="Jarju S."/>
            <person name="Secka A."/>
            <person name="Antonio M."/>
            <person name="Oren A."/>
            <person name="Chaudhuri R.R."/>
            <person name="La Ragione R."/>
            <person name="Hildebrand F."/>
            <person name="Pallen M.J."/>
        </authorList>
    </citation>
    <scope>NUCLEOTIDE SEQUENCE</scope>
    <source>
        <strain evidence="3">G4-2901</strain>
    </source>
</reference>
<dbReference type="PANTHER" id="PTHR30535:SF34">
    <property type="entry name" value="MOLYBDATE-BINDING PROTEIN MOLA"/>
    <property type="match status" value="1"/>
</dbReference>
<feature type="chain" id="PRO_5037994202" evidence="1">
    <location>
        <begin position="22"/>
        <end position="386"/>
    </location>
</feature>
<dbReference type="PROSITE" id="PS51257">
    <property type="entry name" value="PROKAR_LIPOPROTEIN"/>
    <property type="match status" value="1"/>
</dbReference>
<evidence type="ECO:0000256" key="1">
    <source>
        <dbReference type="SAM" id="SignalP"/>
    </source>
</evidence>
<dbReference type="PANTHER" id="PTHR30535">
    <property type="entry name" value="VITAMIN B12-BINDING PROTEIN"/>
    <property type="match status" value="1"/>
</dbReference>
<reference evidence="3" key="2">
    <citation type="submission" date="2021-04" db="EMBL/GenBank/DDBJ databases">
        <authorList>
            <person name="Gilroy R."/>
        </authorList>
    </citation>
    <scope>NUCLEOTIDE SEQUENCE</scope>
    <source>
        <strain evidence="3">G4-2901</strain>
    </source>
</reference>
<proteinExistence type="predicted"/>
<evidence type="ECO:0000313" key="3">
    <source>
        <dbReference type="EMBL" id="MBU3839349.1"/>
    </source>
</evidence>
<feature type="domain" description="Fe/B12 periplasmic-binding" evidence="2">
    <location>
        <begin position="104"/>
        <end position="373"/>
    </location>
</feature>
<dbReference type="InterPro" id="IPR050902">
    <property type="entry name" value="ABC_Transporter_SBP"/>
</dbReference>
<dbReference type="Gene3D" id="3.40.50.1980">
    <property type="entry name" value="Nitrogenase molybdenum iron protein domain"/>
    <property type="match status" value="2"/>
</dbReference>
<protein>
    <submittedName>
        <fullName evidence="3">ABC transporter substrate-binding protein</fullName>
    </submittedName>
</protein>
<dbReference type="SUPFAM" id="SSF53807">
    <property type="entry name" value="Helical backbone' metal receptor"/>
    <property type="match status" value="1"/>
</dbReference>
<comment type="caution">
    <text evidence="3">The sequence shown here is derived from an EMBL/GenBank/DDBJ whole genome shotgun (WGS) entry which is preliminary data.</text>
</comment>
<evidence type="ECO:0000259" key="2">
    <source>
        <dbReference type="PROSITE" id="PS50983"/>
    </source>
</evidence>
<name>A0A948TE96_9BACT</name>